<keyword evidence="2" id="KW-1185">Reference proteome</keyword>
<name>A0ABQ9CVK2_9PASS</name>
<evidence type="ECO:0000313" key="1">
    <source>
        <dbReference type="EMBL" id="KAJ7407145.1"/>
    </source>
</evidence>
<accession>A0ABQ9CVK2</accession>
<gene>
    <name evidence="1" type="ORF">WISP_128656</name>
</gene>
<comment type="caution">
    <text evidence="1">The sequence shown here is derived from an EMBL/GenBank/DDBJ whole genome shotgun (WGS) entry which is preliminary data.</text>
</comment>
<evidence type="ECO:0008006" key="3">
    <source>
        <dbReference type="Google" id="ProtNLM"/>
    </source>
</evidence>
<dbReference type="EMBL" id="WHWB01034618">
    <property type="protein sequence ID" value="KAJ7407145.1"/>
    <property type="molecule type" value="Genomic_DNA"/>
</dbReference>
<organism evidence="1 2">
    <name type="scientific">Willisornis vidua</name>
    <name type="common">Xingu scale-backed antbird</name>
    <dbReference type="NCBI Taxonomy" id="1566151"/>
    <lineage>
        <taxon>Eukaryota</taxon>
        <taxon>Metazoa</taxon>
        <taxon>Chordata</taxon>
        <taxon>Craniata</taxon>
        <taxon>Vertebrata</taxon>
        <taxon>Euteleostomi</taxon>
        <taxon>Archelosauria</taxon>
        <taxon>Archosauria</taxon>
        <taxon>Dinosauria</taxon>
        <taxon>Saurischia</taxon>
        <taxon>Theropoda</taxon>
        <taxon>Coelurosauria</taxon>
        <taxon>Aves</taxon>
        <taxon>Neognathae</taxon>
        <taxon>Neoaves</taxon>
        <taxon>Telluraves</taxon>
        <taxon>Australaves</taxon>
        <taxon>Passeriformes</taxon>
        <taxon>Thamnophilidae</taxon>
        <taxon>Willisornis</taxon>
    </lineage>
</organism>
<sequence>MGSLEMNFMSVFEGWCAIKVLWPAVSAEVGDGDPCSSKDMRVIDVLETMKAAGNGHREIRASAPQKVAGTIAQLKCVCTNAHIMGNEQEELEATAQQEIYDIVAITETWIWTRGSNPSSESLQKTSSVDLLEGRKALQRNTGKLDQWLRANKPKCRVLNLDHNNPMQRNRLGEEWLESGPVEKALGVLVDNQQNMMRCVPRWP</sequence>
<dbReference type="Proteomes" id="UP001145742">
    <property type="component" value="Unassembled WGS sequence"/>
</dbReference>
<reference evidence="1" key="1">
    <citation type="submission" date="2019-10" db="EMBL/GenBank/DDBJ databases">
        <authorList>
            <person name="Soares A.E.R."/>
            <person name="Aleixo A."/>
            <person name="Schneider P."/>
            <person name="Miyaki C.Y."/>
            <person name="Schneider M.P."/>
            <person name="Mello C."/>
            <person name="Vasconcelos A.T.R."/>
        </authorList>
    </citation>
    <scope>NUCLEOTIDE SEQUENCE</scope>
    <source>
        <tissue evidence="1">Muscle</tissue>
    </source>
</reference>
<evidence type="ECO:0000313" key="2">
    <source>
        <dbReference type="Proteomes" id="UP001145742"/>
    </source>
</evidence>
<protein>
    <recommendedName>
        <fullName evidence="3">Rna-directed dna polymerase from mobile element jockey-like</fullName>
    </recommendedName>
</protein>
<proteinExistence type="predicted"/>